<evidence type="ECO:0000313" key="2">
    <source>
        <dbReference type="Proteomes" id="UP001550853"/>
    </source>
</evidence>
<dbReference type="SUPFAM" id="SSF56563">
    <property type="entry name" value="Major capsid protein gp5"/>
    <property type="match status" value="1"/>
</dbReference>
<gene>
    <name evidence="1" type="ORF">AB0E61_22810</name>
</gene>
<reference evidence="1 2" key="1">
    <citation type="submission" date="2024-06" db="EMBL/GenBank/DDBJ databases">
        <title>The Natural Products Discovery Center: Release of the First 8490 Sequenced Strains for Exploring Actinobacteria Biosynthetic Diversity.</title>
        <authorList>
            <person name="Kalkreuter E."/>
            <person name="Kautsar S.A."/>
            <person name="Yang D."/>
            <person name="Bader C.D."/>
            <person name="Teijaro C.N."/>
            <person name="Fluegel L."/>
            <person name="Davis C.M."/>
            <person name="Simpson J.R."/>
            <person name="Lauterbach L."/>
            <person name="Steele A.D."/>
            <person name="Gui C."/>
            <person name="Meng S."/>
            <person name="Li G."/>
            <person name="Viehrig K."/>
            <person name="Ye F."/>
            <person name="Su P."/>
            <person name="Kiefer A.F."/>
            <person name="Nichols A."/>
            <person name="Cepeda A.J."/>
            <person name="Yan W."/>
            <person name="Fan B."/>
            <person name="Jiang Y."/>
            <person name="Adhikari A."/>
            <person name="Zheng C.-J."/>
            <person name="Schuster L."/>
            <person name="Cowan T.M."/>
            <person name="Smanski M.J."/>
            <person name="Chevrette M.G."/>
            <person name="De Carvalho L.P.S."/>
            <person name="Shen B."/>
        </authorList>
    </citation>
    <scope>NUCLEOTIDE SEQUENCE [LARGE SCALE GENOMIC DNA]</scope>
    <source>
        <strain evidence="1 2">NPDC033039</strain>
    </source>
</reference>
<dbReference type="Pfam" id="PF25209">
    <property type="entry name" value="Phage_capsid_4"/>
    <property type="match status" value="1"/>
</dbReference>
<evidence type="ECO:0000313" key="1">
    <source>
        <dbReference type="EMBL" id="MEU3712911.1"/>
    </source>
</evidence>
<organism evidence="1 2">
    <name type="scientific">Streptomyces catenulae</name>
    <dbReference type="NCBI Taxonomy" id="66875"/>
    <lineage>
        <taxon>Bacteria</taxon>
        <taxon>Bacillati</taxon>
        <taxon>Actinomycetota</taxon>
        <taxon>Actinomycetes</taxon>
        <taxon>Kitasatosporales</taxon>
        <taxon>Streptomycetaceae</taxon>
        <taxon>Streptomyces</taxon>
    </lineage>
</organism>
<dbReference type="Proteomes" id="UP001550853">
    <property type="component" value="Unassembled WGS sequence"/>
</dbReference>
<dbReference type="RefSeq" id="WP_030282733.1">
    <property type="nucleotide sequence ID" value="NZ_JBEZVI010000020.1"/>
</dbReference>
<name>A0ABV2Z4I8_9ACTN</name>
<accession>A0ABV2Z4I8</accession>
<dbReference type="EMBL" id="JBEZVI010000020">
    <property type="protein sequence ID" value="MEU3712911.1"/>
    <property type="molecule type" value="Genomic_DNA"/>
</dbReference>
<keyword evidence="2" id="KW-1185">Reference proteome</keyword>
<protein>
    <submittedName>
        <fullName evidence="1">N4-gp56 family major capsid protein</fullName>
    </submittedName>
</protein>
<sequence length="290" mass="30231">MAETKAANFIVPEVWADMAQGVFRGAVRVAGSSAVKSDDTLAGQPGDTINFPKWGTLGDLDELTEAVPMGTAVMGQSSSSATIREAGKAVEITDKAMLTALGDPRGEAQRQFGILAARKVDADLITQAQADETSQGGGKPYAFATEAGAGFTWRDAIVPALATFGDEFDPSEFSGLFINSAQMAQIFTDDQFINAATLGASTPVTTGQVGAVAGMPVIVTDRVAAGTFLLLKQSALGLLYKHRPVVETDRDILKRTTVITTNVHYAVKRLDDRGVCVGSLTPASDGGGAE</sequence>
<proteinExistence type="predicted"/>
<dbReference type="NCBIfam" id="TIGR04387">
    <property type="entry name" value="capsid_maj_N4"/>
    <property type="match status" value="1"/>
</dbReference>
<comment type="caution">
    <text evidence="1">The sequence shown here is derived from an EMBL/GenBank/DDBJ whole genome shotgun (WGS) entry which is preliminary data.</text>
</comment>